<feature type="region of interest" description="Disordered" evidence="2">
    <location>
        <begin position="214"/>
        <end position="239"/>
    </location>
</feature>
<sequence>ELSNLREFREGYSPEKALWWYTRESFFYKTLNAALCNENIPIIFLFRGFISDIHRQLEAYQADDTLRFEIDANPARVTSKPFADVSPYSEFTDESEVLFMLGSIFRLQNVNRSGDDRVWIIRMTLCSDDEHDLKQIFIDMKDRFLSSEINLQTLGKLLWEMGKPDLTEKYFMRMLEQLSSDDPLLGDVYHDLGRLASNAGNLDKSMEWRQKAIALKKQKQPTSKSTISKQSSSTGKFIE</sequence>
<feature type="compositionally biased region" description="Low complexity" evidence="2">
    <location>
        <begin position="220"/>
        <end position="239"/>
    </location>
</feature>
<evidence type="ECO:0000313" key="4">
    <source>
        <dbReference type="Proteomes" id="UP000663862"/>
    </source>
</evidence>
<dbReference type="PROSITE" id="PS50005">
    <property type="entry name" value="TPR"/>
    <property type="match status" value="1"/>
</dbReference>
<dbReference type="EMBL" id="CAJOBQ010008185">
    <property type="protein sequence ID" value="CAF4689361.1"/>
    <property type="molecule type" value="Genomic_DNA"/>
</dbReference>
<accession>A0A821HYV9</accession>
<evidence type="ECO:0000313" key="3">
    <source>
        <dbReference type="EMBL" id="CAF4689361.1"/>
    </source>
</evidence>
<dbReference type="SUPFAM" id="SSF48452">
    <property type="entry name" value="TPR-like"/>
    <property type="match status" value="1"/>
</dbReference>
<reference evidence="3" key="1">
    <citation type="submission" date="2021-02" db="EMBL/GenBank/DDBJ databases">
        <authorList>
            <person name="Nowell W R."/>
        </authorList>
    </citation>
    <scope>NUCLEOTIDE SEQUENCE</scope>
</reference>
<comment type="caution">
    <text evidence="3">The sequence shown here is derived from an EMBL/GenBank/DDBJ whole genome shotgun (WGS) entry which is preliminary data.</text>
</comment>
<dbReference type="InterPro" id="IPR011990">
    <property type="entry name" value="TPR-like_helical_dom_sf"/>
</dbReference>
<dbReference type="Gene3D" id="3.90.176.10">
    <property type="entry name" value="Toxin ADP-ribosyltransferase, Chain A, domain 1"/>
    <property type="match status" value="1"/>
</dbReference>
<name>A0A821HYV9_9BILA</name>
<evidence type="ECO:0000256" key="1">
    <source>
        <dbReference type="PROSITE-ProRule" id="PRU00339"/>
    </source>
</evidence>
<organism evidence="3 4">
    <name type="scientific">Rotaria socialis</name>
    <dbReference type="NCBI Taxonomy" id="392032"/>
    <lineage>
        <taxon>Eukaryota</taxon>
        <taxon>Metazoa</taxon>
        <taxon>Spiralia</taxon>
        <taxon>Gnathifera</taxon>
        <taxon>Rotifera</taxon>
        <taxon>Eurotatoria</taxon>
        <taxon>Bdelloidea</taxon>
        <taxon>Philodinida</taxon>
        <taxon>Philodinidae</taxon>
        <taxon>Rotaria</taxon>
    </lineage>
</organism>
<protein>
    <recommendedName>
        <fullName evidence="5">Tetratricopeptide repeat protein</fullName>
    </recommendedName>
</protein>
<dbReference type="Proteomes" id="UP000663862">
    <property type="component" value="Unassembled WGS sequence"/>
</dbReference>
<feature type="repeat" description="TPR" evidence="1">
    <location>
        <begin position="186"/>
        <end position="219"/>
    </location>
</feature>
<dbReference type="SUPFAM" id="SSF56399">
    <property type="entry name" value="ADP-ribosylation"/>
    <property type="match status" value="1"/>
</dbReference>
<proteinExistence type="predicted"/>
<dbReference type="Gene3D" id="1.25.40.10">
    <property type="entry name" value="Tetratricopeptide repeat domain"/>
    <property type="match status" value="1"/>
</dbReference>
<evidence type="ECO:0008006" key="5">
    <source>
        <dbReference type="Google" id="ProtNLM"/>
    </source>
</evidence>
<evidence type="ECO:0000256" key="2">
    <source>
        <dbReference type="SAM" id="MobiDB-lite"/>
    </source>
</evidence>
<keyword evidence="1" id="KW-0802">TPR repeat</keyword>
<dbReference type="InterPro" id="IPR019734">
    <property type="entry name" value="TPR_rpt"/>
</dbReference>
<feature type="non-terminal residue" evidence="3">
    <location>
        <position position="1"/>
    </location>
</feature>
<dbReference type="AlphaFoldDB" id="A0A821HYV9"/>
<gene>
    <name evidence="3" type="ORF">TSG867_LOCUS32784</name>
</gene>